<organism evidence="1 2">
    <name type="scientific">Persea americana</name>
    <name type="common">Avocado</name>
    <dbReference type="NCBI Taxonomy" id="3435"/>
    <lineage>
        <taxon>Eukaryota</taxon>
        <taxon>Viridiplantae</taxon>
        <taxon>Streptophyta</taxon>
        <taxon>Embryophyta</taxon>
        <taxon>Tracheophyta</taxon>
        <taxon>Spermatophyta</taxon>
        <taxon>Magnoliopsida</taxon>
        <taxon>Magnoliidae</taxon>
        <taxon>Laurales</taxon>
        <taxon>Lauraceae</taxon>
        <taxon>Persea</taxon>
    </lineage>
</organism>
<evidence type="ECO:0000313" key="1">
    <source>
        <dbReference type="EMBL" id="KAJ8615131.1"/>
    </source>
</evidence>
<protein>
    <submittedName>
        <fullName evidence="1">Uncharacterized protein</fullName>
    </submittedName>
</protein>
<gene>
    <name evidence="1" type="ORF">MRB53_034503</name>
</gene>
<name>A0ACC2K1Y4_PERAE</name>
<proteinExistence type="predicted"/>
<reference evidence="1 2" key="1">
    <citation type="journal article" date="2022" name="Hortic Res">
        <title>A haplotype resolved chromosomal level avocado genome allows analysis of novel avocado genes.</title>
        <authorList>
            <person name="Nath O."/>
            <person name="Fletcher S.J."/>
            <person name="Hayward A."/>
            <person name="Shaw L.M."/>
            <person name="Masouleh A.K."/>
            <person name="Furtado A."/>
            <person name="Henry R.J."/>
            <person name="Mitter N."/>
        </authorList>
    </citation>
    <scope>NUCLEOTIDE SEQUENCE [LARGE SCALE GENOMIC DNA]</scope>
    <source>
        <strain evidence="2">cv. Hass</strain>
    </source>
</reference>
<comment type="caution">
    <text evidence="1">The sequence shown here is derived from an EMBL/GenBank/DDBJ whole genome shotgun (WGS) entry which is preliminary data.</text>
</comment>
<sequence length="111" mass="12498">MHSCISEVNFSTLERHFIGENAMYLPISINIFETLMDGGRDNGVIMQPPSSKQDVIAGSGLDDMQSGFRYQTPKLEFNLNLSNGVLDFTIIPFDRSIGAGKLAWWHSQFFH</sequence>
<keyword evidence="2" id="KW-1185">Reference proteome</keyword>
<evidence type="ECO:0000313" key="2">
    <source>
        <dbReference type="Proteomes" id="UP001234297"/>
    </source>
</evidence>
<accession>A0ACC2K1Y4</accession>
<dbReference type="EMBL" id="CM056820">
    <property type="protein sequence ID" value="KAJ8615131.1"/>
    <property type="molecule type" value="Genomic_DNA"/>
</dbReference>
<dbReference type="Proteomes" id="UP001234297">
    <property type="component" value="Chromosome 12"/>
</dbReference>